<dbReference type="RefSeq" id="WP_041093234.1">
    <property type="nucleotide sequence ID" value="NZ_AP014680.1"/>
</dbReference>
<dbReference type="Proteomes" id="UP000031620">
    <property type="component" value="Chromosome"/>
</dbReference>
<protein>
    <submittedName>
        <fullName evidence="1">Uncharacterized protein</fullName>
    </submittedName>
</protein>
<evidence type="ECO:0000313" key="1">
    <source>
        <dbReference type="EMBL" id="BAP85388.1"/>
    </source>
</evidence>
<sequence>MDQLDEIKQGLILAQQQNELIAIYNFNTDATFSVGYIVALDSVFVLIEGIDMEGKLNGLNAIRLTSINHLKRDSDYLRTVQIKQAVAKKHGYYDVWHIQDTAIKADFTSHGVLTNFLQFSYEHKRPLVIGTRKFKDQDDFNGYINLLSTVKLNLHYLNFDDLSSLWERDILLADIDYLRMGGTQTYTSIAIFQTVFSENFPE</sequence>
<evidence type="ECO:0000313" key="2">
    <source>
        <dbReference type="Proteomes" id="UP000031620"/>
    </source>
</evidence>
<dbReference type="AlphaFoldDB" id="A0A0A1GWV8"/>
<organism evidence="1 2">
    <name type="scientific">Paucilactobacillus hokkaidonensis JCM 18461</name>
    <dbReference type="NCBI Taxonomy" id="1291742"/>
    <lineage>
        <taxon>Bacteria</taxon>
        <taxon>Bacillati</taxon>
        <taxon>Bacillota</taxon>
        <taxon>Bacilli</taxon>
        <taxon>Lactobacillales</taxon>
        <taxon>Lactobacillaceae</taxon>
        <taxon>Paucilactobacillus</taxon>
    </lineage>
</organism>
<accession>A0A0A1GWV8</accession>
<dbReference type="HOGENOM" id="CLU_1353204_0_0_9"/>
<dbReference type="STRING" id="1291742.LOOC260_108480"/>
<proteinExistence type="predicted"/>
<gene>
    <name evidence="1" type="ORF">LOOC260_108480</name>
</gene>
<reference evidence="1 2" key="1">
    <citation type="submission" date="2014-11" db="EMBL/GenBank/DDBJ databases">
        <title>Complete genome sequence and analysis of Lactobacillus hokkaidonensis LOOC260T.</title>
        <authorList>
            <person name="Tanizawa Y."/>
            <person name="Tohno M."/>
            <person name="Kaminuma E."/>
            <person name="Nakamura Y."/>
            <person name="Arita M."/>
        </authorList>
    </citation>
    <scope>NUCLEOTIDE SEQUENCE [LARGE SCALE GENOMIC DNA]</scope>
    <source>
        <strain evidence="1 2">LOOC260</strain>
    </source>
</reference>
<dbReference type="KEGG" id="lho:LOOC260_108480"/>
<dbReference type="EMBL" id="AP014680">
    <property type="protein sequence ID" value="BAP85388.1"/>
    <property type="molecule type" value="Genomic_DNA"/>
</dbReference>
<name>A0A0A1GWV8_9LACO</name>